<accession>F0SMX6</accession>
<dbReference type="STRING" id="756272.Plabr_2379"/>
<dbReference type="EMBL" id="CP002546">
    <property type="protein sequence ID" value="ADY59980.1"/>
    <property type="molecule type" value="Genomic_DNA"/>
</dbReference>
<dbReference type="OrthoDB" id="9810913at2"/>
<dbReference type="eggNOG" id="COG0399">
    <property type="taxonomic scope" value="Bacteria"/>
</dbReference>
<dbReference type="SUPFAM" id="SSF53383">
    <property type="entry name" value="PLP-dependent transferases"/>
    <property type="match status" value="1"/>
</dbReference>
<evidence type="ECO:0000256" key="5">
    <source>
        <dbReference type="RuleBase" id="RU004508"/>
    </source>
</evidence>
<dbReference type="Pfam" id="PF01041">
    <property type="entry name" value="DegT_DnrJ_EryC1"/>
    <property type="match status" value="1"/>
</dbReference>
<evidence type="ECO:0000313" key="6">
    <source>
        <dbReference type="EMBL" id="ADY59980.1"/>
    </source>
</evidence>
<evidence type="ECO:0000313" key="7">
    <source>
        <dbReference type="Proteomes" id="UP000006860"/>
    </source>
</evidence>
<dbReference type="GO" id="GO:0047310">
    <property type="term" value="F:glutamine-scyllo-inositol transaminase activity"/>
    <property type="evidence" value="ECO:0007669"/>
    <property type="project" value="UniProtKB-EC"/>
</dbReference>
<dbReference type="GO" id="GO:0000271">
    <property type="term" value="P:polysaccharide biosynthetic process"/>
    <property type="evidence" value="ECO:0007669"/>
    <property type="project" value="TreeGrafter"/>
</dbReference>
<dbReference type="PIRSF" id="PIRSF000390">
    <property type="entry name" value="PLP_StrS"/>
    <property type="match status" value="1"/>
</dbReference>
<proteinExistence type="inferred from homology"/>
<evidence type="ECO:0000256" key="2">
    <source>
        <dbReference type="ARBA" id="ARBA00037999"/>
    </source>
</evidence>
<feature type="active site" description="Proton acceptor" evidence="3">
    <location>
        <position position="202"/>
    </location>
</feature>
<dbReference type="HOGENOM" id="CLU_033332_6_2_0"/>
<name>F0SMX6_RUBBR</name>
<dbReference type="KEGG" id="pbs:Plabr_2379"/>
<dbReference type="Proteomes" id="UP000006860">
    <property type="component" value="Chromosome"/>
</dbReference>
<dbReference type="FunFam" id="3.40.640.10:FF:000089">
    <property type="entry name" value="Aminotransferase, DegT/DnrJ/EryC1/StrS family"/>
    <property type="match status" value="1"/>
</dbReference>
<dbReference type="CDD" id="cd00616">
    <property type="entry name" value="AHBA_syn"/>
    <property type="match status" value="1"/>
</dbReference>
<keyword evidence="6" id="KW-0808">Transferase</keyword>
<keyword evidence="6" id="KW-0032">Aminotransferase</keyword>
<evidence type="ECO:0000256" key="4">
    <source>
        <dbReference type="PIRSR" id="PIRSR000390-2"/>
    </source>
</evidence>
<protein>
    <submittedName>
        <fullName evidence="6">Glutamine--scyllo-inositol transaminase</fullName>
        <ecNumber evidence="6">2.6.1.50</ecNumber>
    </submittedName>
</protein>
<keyword evidence="7" id="KW-1185">Reference proteome</keyword>
<dbReference type="PANTHER" id="PTHR30244:SF36">
    <property type="entry name" value="3-OXO-GLUCOSE-6-PHOSPHATE:GLUTAMATE AMINOTRANSFERASE"/>
    <property type="match status" value="1"/>
</dbReference>
<reference evidence="7" key="1">
    <citation type="submission" date="2011-02" db="EMBL/GenBank/DDBJ databases">
        <title>The complete genome of Planctomyces brasiliensis DSM 5305.</title>
        <authorList>
            <person name="Lucas S."/>
            <person name="Copeland A."/>
            <person name="Lapidus A."/>
            <person name="Bruce D."/>
            <person name="Goodwin L."/>
            <person name="Pitluck S."/>
            <person name="Kyrpides N."/>
            <person name="Mavromatis K."/>
            <person name="Pagani I."/>
            <person name="Ivanova N."/>
            <person name="Ovchinnikova G."/>
            <person name="Lu M."/>
            <person name="Detter J.C."/>
            <person name="Han C."/>
            <person name="Land M."/>
            <person name="Hauser L."/>
            <person name="Markowitz V."/>
            <person name="Cheng J.-F."/>
            <person name="Hugenholtz P."/>
            <person name="Woyke T."/>
            <person name="Wu D."/>
            <person name="Tindall B."/>
            <person name="Pomrenke H.G."/>
            <person name="Brambilla E."/>
            <person name="Klenk H.-P."/>
            <person name="Eisen J.A."/>
        </authorList>
    </citation>
    <scope>NUCLEOTIDE SEQUENCE [LARGE SCALE GENOMIC DNA]</scope>
    <source>
        <strain evidence="7">ATCC 49424 / DSM 5305 / JCM 21570 / IAM 15109 / NBRC 103401 / IFAM 1448</strain>
    </source>
</reference>
<dbReference type="InterPro" id="IPR000653">
    <property type="entry name" value="DegT/StrS_aminotransferase"/>
</dbReference>
<dbReference type="AlphaFoldDB" id="F0SMX6"/>
<dbReference type="Gene3D" id="3.40.640.10">
    <property type="entry name" value="Type I PLP-dependent aspartate aminotransferase-like (Major domain)"/>
    <property type="match status" value="1"/>
</dbReference>
<sequence>MSNTVASTVPFPKPANDPIPLISLIPQYNNIKQEIDEAVQRVFTSQNFVLGDEVSQFEADMAAYCDSREAIGCASGSDALLLALKALDIGPGDEVITSPFSFFATASCIDRVGAKPVFVDIEERGFNLDPAAVEAAVTPRTKAIIPVHLFGQCARMDPICRTAVKHNLAIIEDAAQAIGAEYRGRRAGVLGTVGCFSFFPTKNLGGAGDGGLMTTDDAQLGNRLKKLRVHGDYGRYEHVETGINSRLDAIQAAVLAVKLRYLDSWTEGRQRNAAWYEELCEREKVTEAIELPVTLPDRRHVYNQFCIRVRDGLRDHVMQSLREEQIGCAVYYPKPLHLQPCFAHHGYKEGDFPISEQVASDILALPIFSELTLNQLERVVTGISNALKSASKSLPQSYKKAA</sequence>
<feature type="modified residue" description="N6-(pyridoxal phosphate)lysine" evidence="4">
    <location>
        <position position="202"/>
    </location>
</feature>
<dbReference type="EC" id="2.6.1.50" evidence="6"/>
<dbReference type="PANTHER" id="PTHR30244">
    <property type="entry name" value="TRANSAMINASE"/>
    <property type="match status" value="1"/>
</dbReference>
<dbReference type="InterPro" id="IPR015422">
    <property type="entry name" value="PyrdxlP-dep_Trfase_small"/>
</dbReference>
<gene>
    <name evidence="6" type="ordered locus">Plabr_2379</name>
</gene>
<keyword evidence="1 4" id="KW-0663">Pyridoxal phosphate</keyword>
<dbReference type="RefSeq" id="WP_013628704.1">
    <property type="nucleotide sequence ID" value="NC_015174.1"/>
</dbReference>
<evidence type="ECO:0000256" key="3">
    <source>
        <dbReference type="PIRSR" id="PIRSR000390-1"/>
    </source>
</evidence>
<evidence type="ECO:0000256" key="1">
    <source>
        <dbReference type="ARBA" id="ARBA00022898"/>
    </source>
</evidence>
<organism evidence="6 7">
    <name type="scientific">Rubinisphaera brasiliensis (strain ATCC 49424 / DSM 5305 / JCM 21570 / IAM 15109 / NBRC 103401 / IFAM 1448)</name>
    <name type="common">Planctomyces brasiliensis</name>
    <dbReference type="NCBI Taxonomy" id="756272"/>
    <lineage>
        <taxon>Bacteria</taxon>
        <taxon>Pseudomonadati</taxon>
        <taxon>Planctomycetota</taxon>
        <taxon>Planctomycetia</taxon>
        <taxon>Planctomycetales</taxon>
        <taxon>Planctomycetaceae</taxon>
        <taxon>Rubinisphaera</taxon>
    </lineage>
</organism>
<comment type="similarity">
    <text evidence="2 5">Belongs to the DegT/DnrJ/EryC1 family.</text>
</comment>
<dbReference type="GO" id="GO:0030170">
    <property type="term" value="F:pyridoxal phosphate binding"/>
    <property type="evidence" value="ECO:0007669"/>
    <property type="project" value="TreeGrafter"/>
</dbReference>
<dbReference type="InterPro" id="IPR015421">
    <property type="entry name" value="PyrdxlP-dep_Trfase_major"/>
</dbReference>
<dbReference type="InterPro" id="IPR015424">
    <property type="entry name" value="PyrdxlP-dep_Trfase"/>
</dbReference>
<dbReference type="Gene3D" id="3.90.1150.10">
    <property type="entry name" value="Aspartate Aminotransferase, domain 1"/>
    <property type="match status" value="1"/>
</dbReference>